<name>Q7U4R2_PARMW</name>
<protein>
    <recommendedName>
        <fullName evidence="3">Chromophore lyase CpcS/CpeS</fullName>
        <ecNumber evidence="3">4.-.-.-</ecNumber>
    </recommendedName>
</protein>
<proteinExistence type="inferred from homology"/>
<dbReference type="STRING" id="84588.SYNW2002"/>
<dbReference type="HOGENOM" id="CLU_096258_0_0_3"/>
<dbReference type="GO" id="GO:0016829">
    <property type="term" value="F:lyase activity"/>
    <property type="evidence" value="ECO:0007669"/>
    <property type="project" value="UniProtKB-KW"/>
</dbReference>
<dbReference type="CDD" id="cd16339">
    <property type="entry name" value="CpcS"/>
    <property type="match status" value="1"/>
</dbReference>
<sequence>MSTILKSMTIEQFVAQSVGKWRSMRSGHSLAFQQFEDVLSEVIIESIEKDDSAVQDLLSTATSNQGHSSDIVAPFRMEWSAESDWEPEDPSQVSSGSCLIIPLKKNDYSGILIRSVGYAESELAESTYQFLDDGTFLLTTHYEQSMAEERIWFVSDNVRCRSSVLKTSAGSGVLQTSFASEVRRVKA</sequence>
<dbReference type="Pfam" id="PF09367">
    <property type="entry name" value="CpeS"/>
    <property type="match status" value="1"/>
</dbReference>
<dbReference type="HAMAP" id="MF_01459">
    <property type="entry name" value="Chrphore_lyase_CpxS"/>
    <property type="match status" value="1"/>
</dbReference>
<dbReference type="EMBL" id="BX569694">
    <property type="protein sequence ID" value="CAE08517.1"/>
    <property type="molecule type" value="Genomic_DNA"/>
</dbReference>
<comment type="similarity">
    <text evidence="1 3">Belongs to the CpcS/CpeS biliprotein lyase family.</text>
</comment>
<comment type="function">
    <text evidence="3">Covalently attaches a chromophore to Cys residue(s) of phycobiliproteins.</text>
</comment>
<organism evidence="4 5">
    <name type="scientific">Parasynechococcus marenigrum (strain WH8102)</name>
    <dbReference type="NCBI Taxonomy" id="84588"/>
    <lineage>
        <taxon>Bacteria</taxon>
        <taxon>Bacillati</taxon>
        <taxon>Cyanobacteriota</taxon>
        <taxon>Cyanophyceae</taxon>
        <taxon>Synechococcales</taxon>
        <taxon>Prochlorococcaceae</taxon>
        <taxon>Parasynechococcus</taxon>
        <taxon>Parasynechococcus marenigrum</taxon>
    </lineage>
</organism>
<keyword evidence="5" id="KW-1185">Reference proteome</keyword>
<dbReference type="Gene3D" id="2.40.128.20">
    <property type="match status" value="1"/>
</dbReference>
<evidence type="ECO:0000313" key="4">
    <source>
        <dbReference type="EMBL" id="CAE08517.1"/>
    </source>
</evidence>
<dbReference type="KEGG" id="syw:SYNW2002"/>
<reference evidence="4 5" key="1">
    <citation type="journal article" date="2003" name="Nature">
        <title>The genome of a motile marine Synechococcus.</title>
        <authorList>
            <person name="Palenik B."/>
            <person name="Brahamsha B."/>
            <person name="Larimer F."/>
            <person name="Land M."/>
            <person name="Hauser L."/>
            <person name="Chain P."/>
            <person name="Lamerdin J."/>
            <person name="Regala W."/>
            <person name="Allen E.A."/>
            <person name="McCarren J."/>
            <person name="Paulsen I."/>
            <person name="Dufresne A."/>
            <person name="Partensky F."/>
            <person name="Webb E."/>
            <person name="Waterbury J."/>
        </authorList>
    </citation>
    <scope>NUCLEOTIDE SEQUENCE [LARGE SCALE GENOMIC DNA]</scope>
    <source>
        <strain evidence="4 5">WH8102</strain>
    </source>
</reference>
<accession>Q7U4R2</accession>
<dbReference type="InterPro" id="IPR018536">
    <property type="entry name" value="CpcS/CpeS"/>
</dbReference>
<evidence type="ECO:0000256" key="3">
    <source>
        <dbReference type="HAMAP-Rule" id="MF_01459"/>
    </source>
</evidence>
<dbReference type="eggNOG" id="ENOG502ZBV6">
    <property type="taxonomic scope" value="Bacteria"/>
</dbReference>
<dbReference type="Proteomes" id="UP000001422">
    <property type="component" value="Chromosome"/>
</dbReference>
<gene>
    <name evidence="4" type="primary">cpeS</name>
    <name evidence="3" type="synonym">cpcS</name>
    <name evidence="4" type="ordered locus">SYNW2002</name>
</gene>
<evidence type="ECO:0000256" key="1">
    <source>
        <dbReference type="ARBA" id="ARBA00010681"/>
    </source>
</evidence>
<evidence type="ECO:0000313" key="5">
    <source>
        <dbReference type="Proteomes" id="UP000001422"/>
    </source>
</evidence>
<dbReference type="GO" id="GO:0017006">
    <property type="term" value="P:protein-tetrapyrrole linkage"/>
    <property type="evidence" value="ECO:0007669"/>
    <property type="project" value="UniProtKB-UniRule"/>
</dbReference>
<keyword evidence="2 3" id="KW-0456">Lyase</keyword>
<dbReference type="EC" id="4.-.-.-" evidence="3"/>
<evidence type="ECO:0000256" key="2">
    <source>
        <dbReference type="ARBA" id="ARBA00023239"/>
    </source>
</evidence>
<dbReference type="InterPro" id="IPR012674">
    <property type="entry name" value="Calycin"/>
</dbReference>
<dbReference type="AlphaFoldDB" id="Q7U4R2"/>